<sequence length="85" mass="8974">IEEGKPESEDDSVEATTPTASRRPSSAVLADSKNYPLPSRKSSHARESSLDVEVCPTPRLVESPCALNNVPDSTSTESASTTVSI</sequence>
<dbReference type="EMBL" id="BKCJ011851861">
    <property type="protein sequence ID" value="GFD58353.1"/>
    <property type="molecule type" value="Genomic_DNA"/>
</dbReference>
<dbReference type="AlphaFoldDB" id="A0A699XGS1"/>
<reference evidence="2" key="1">
    <citation type="journal article" date="2019" name="Sci. Rep.">
        <title>Draft genome of Tanacetum cinerariifolium, the natural source of mosquito coil.</title>
        <authorList>
            <person name="Yamashiro T."/>
            <person name="Shiraishi A."/>
            <person name="Satake H."/>
            <person name="Nakayama K."/>
        </authorList>
    </citation>
    <scope>NUCLEOTIDE SEQUENCE</scope>
</reference>
<feature type="compositionally biased region" description="Polar residues" evidence="1">
    <location>
        <begin position="14"/>
        <end position="24"/>
    </location>
</feature>
<proteinExistence type="predicted"/>
<gene>
    <name evidence="2" type="ORF">Tci_930322</name>
</gene>
<protein>
    <submittedName>
        <fullName evidence="2">Uncharacterized protein</fullName>
    </submittedName>
</protein>
<feature type="compositionally biased region" description="Low complexity" evidence="1">
    <location>
        <begin position="73"/>
        <end position="85"/>
    </location>
</feature>
<accession>A0A699XGS1</accession>
<feature type="region of interest" description="Disordered" evidence="1">
    <location>
        <begin position="1"/>
        <end position="85"/>
    </location>
</feature>
<comment type="caution">
    <text evidence="2">The sequence shown here is derived from an EMBL/GenBank/DDBJ whole genome shotgun (WGS) entry which is preliminary data.</text>
</comment>
<organism evidence="2">
    <name type="scientific">Tanacetum cinerariifolium</name>
    <name type="common">Dalmatian daisy</name>
    <name type="synonym">Chrysanthemum cinerariifolium</name>
    <dbReference type="NCBI Taxonomy" id="118510"/>
    <lineage>
        <taxon>Eukaryota</taxon>
        <taxon>Viridiplantae</taxon>
        <taxon>Streptophyta</taxon>
        <taxon>Embryophyta</taxon>
        <taxon>Tracheophyta</taxon>
        <taxon>Spermatophyta</taxon>
        <taxon>Magnoliopsida</taxon>
        <taxon>eudicotyledons</taxon>
        <taxon>Gunneridae</taxon>
        <taxon>Pentapetalae</taxon>
        <taxon>asterids</taxon>
        <taxon>campanulids</taxon>
        <taxon>Asterales</taxon>
        <taxon>Asteraceae</taxon>
        <taxon>Asteroideae</taxon>
        <taxon>Anthemideae</taxon>
        <taxon>Anthemidinae</taxon>
        <taxon>Tanacetum</taxon>
    </lineage>
</organism>
<evidence type="ECO:0000256" key="1">
    <source>
        <dbReference type="SAM" id="MobiDB-lite"/>
    </source>
</evidence>
<evidence type="ECO:0000313" key="2">
    <source>
        <dbReference type="EMBL" id="GFD58353.1"/>
    </source>
</evidence>
<name>A0A699XGS1_TANCI</name>
<feature type="non-terminal residue" evidence="2">
    <location>
        <position position="85"/>
    </location>
</feature>
<feature type="non-terminal residue" evidence="2">
    <location>
        <position position="1"/>
    </location>
</feature>